<dbReference type="GO" id="GO:0005524">
    <property type="term" value="F:ATP binding"/>
    <property type="evidence" value="ECO:0007669"/>
    <property type="project" value="UniProtKB-KW"/>
</dbReference>
<evidence type="ECO:0000313" key="15">
    <source>
        <dbReference type="Proteomes" id="UP001219355"/>
    </source>
</evidence>
<dbReference type="InterPro" id="IPR032678">
    <property type="entry name" value="tRNA-synt_1_cat_dom"/>
</dbReference>
<dbReference type="EMBL" id="CP120627">
    <property type="protein sequence ID" value="WEW56034.1"/>
    <property type="molecule type" value="Genomic_DNA"/>
</dbReference>
<dbReference type="EC" id="6.1.1.16" evidence="2"/>
<dbReference type="Pfam" id="PF01406">
    <property type="entry name" value="tRNA-synt_1e"/>
    <property type="match status" value="1"/>
</dbReference>
<keyword evidence="4" id="KW-0479">Metal-binding</keyword>
<dbReference type="PANTHER" id="PTHR10890:SF3">
    <property type="entry name" value="CYSTEINE--TRNA LIGASE, CYTOPLASMIC"/>
    <property type="match status" value="1"/>
</dbReference>
<organism evidence="14 15">
    <name type="scientific">Emydomyces testavorans</name>
    <dbReference type="NCBI Taxonomy" id="2070801"/>
    <lineage>
        <taxon>Eukaryota</taxon>
        <taxon>Fungi</taxon>
        <taxon>Dikarya</taxon>
        <taxon>Ascomycota</taxon>
        <taxon>Pezizomycotina</taxon>
        <taxon>Eurotiomycetes</taxon>
        <taxon>Eurotiomycetidae</taxon>
        <taxon>Onygenales</taxon>
        <taxon>Nannizziopsiaceae</taxon>
        <taxon>Emydomyces</taxon>
    </lineage>
</organism>
<proteinExistence type="inferred from homology"/>
<dbReference type="HAMAP" id="MF_00041">
    <property type="entry name" value="Cys_tRNA_synth"/>
    <property type="match status" value="1"/>
</dbReference>
<keyword evidence="3 14" id="KW-0436">Ligase</keyword>
<sequence length="806" mass="90846">MAAPREQPPWKQPSSNPESTSKLPPLKVWNSLTRSKVPFIPIDPNGKKITWYACGPTVYDDAHLGHARNYVSTDILRRLLRDYFKFDVRFVMNITDVDDKIITRARQQHLFMEYVTSHPTIDDSVLETITSAYVAYVKKNLPLLENVPTPKRFSEEVQEKYAFIINGGAFGGSNKPGDKEAKVKMHIKTATSAAKALADIVSDKDSMLSETFYDLVQDVVLPYLDALKGSSIRGEEYSIFTKLTKRFEDRFMEDARALNILDADEITRVTEFVPEIVSFVEQIVQHNFAYVTSDGSVYFDIAGFEAVGNHYARLEPWNRNDTTLQADGEGALINKTVEKRSKADFALWKASKAGEPSWPSPWGPGRPGWHIECSVMASSRLGKQMDIHSGGIDLAFPHHDNELAQSEAYWHKGCSHDQWVNYFLHMGHLSIQGSKMSKSLKNFTTIREALERGDWTPRSLRIVFLLGNWADGIEITEDLVKAGNAWEEKLNNFFLNIRNLPVENGTSSSSTDDSLADRLKAAQKAVDDNLCDSFNTLGAMMAISELVTHYNSTDKSKLNGQHIQEVAKWVTSMINIFGLNGSAAPDSEEIGWSGIEIPEVAKPYLFPLSSMRDVLRETARGKAGISVDTIKSVAAKGDEVLKQNAQPSDEAKPYKQVLSDFCTKLESLEPSESLSKEILTLCDRLRDVDLFDLGVYLEDRHEQPALVRTVSRELMAAREEKVARARKKQLEKEAREKEARERAEKGRLSHLLMFRTNEFSAWDDNGIPVKDAAGEDLTKSKAKKLRKEWEKQKKEHEAWLAKQNGS</sequence>
<dbReference type="InterPro" id="IPR024909">
    <property type="entry name" value="Cys-tRNA/MSH_ligase"/>
</dbReference>
<dbReference type="InterPro" id="IPR014729">
    <property type="entry name" value="Rossmann-like_a/b/a_fold"/>
</dbReference>
<feature type="region of interest" description="Disordered" evidence="12">
    <location>
        <begin position="1"/>
        <end position="25"/>
    </location>
</feature>
<dbReference type="PRINTS" id="PR00983">
    <property type="entry name" value="TRNASYNTHCYS"/>
</dbReference>
<dbReference type="GO" id="GO:0006423">
    <property type="term" value="P:cysteinyl-tRNA aminoacylation"/>
    <property type="evidence" value="ECO:0007669"/>
    <property type="project" value="InterPro"/>
</dbReference>
<keyword evidence="15" id="KW-1185">Reference proteome</keyword>
<dbReference type="NCBIfam" id="TIGR00435">
    <property type="entry name" value="cysS"/>
    <property type="match status" value="1"/>
</dbReference>
<dbReference type="PANTHER" id="PTHR10890">
    <property type="entry name" value="CYSTEINYL-TRNA SYNTHETASE"/>
    <property type="match status" value="1"/>
</dbReference>
<dbReference type="FunFam" id="3.40.50.620:FF:000228">
    <property type="entry name" value="Cysteinyl-tRNA synthetase"/>
    <property type="match status" value="1"/>
</dbReference>
<keyword evidence="5" id="KW-0547">Nucleotide-binding</keyword>
<dbReference type="SUPFAM" id="SSF47323">
    <property type="entry name" value="Anticodon-binding domain of a subclass of class I aminoacyl-tRNA synthetases"/>
    <property type="match status" value="1"/>
</dbReference>
<keyword evidence="9" id="KW-0030">Aminoacyl-tRNA synthetase</keyword>
<dbReference type="InterPro" id="IPR015803">
    <property type="entry name" value="Cys-tRNA-ligase"/>
</dbReference>
<evidence type="ECO:0000256" key="7">
    <source>
        <dbReference type="ARBA" id="ARBA00022840"/>
    </source>
</evidence>
<dbReference type="GO" id="GO:0046872">
    <property type="term" value="F:metal ion binding"/>
    <property type="evidence" value="ECO:0007669"/>
    <property type="project" value="UniProtKB-KW"/>
</dbReference>
<dbReference type="AlphaFoldDB" id="A0AAF0DCK9"/>
<dbReference type="InterPro" id="IPR009080">
    <property type="entry name" value="tRNAsynth_Ia_anticodon-bd"/>
</dbReference>
<keyword evidence="7" id="KW-0067">ATP-binding</keyword>
<evidence type="ECO:0000256" key="3">
    <source>
        <dbReference type="ARBA" id="ARBA00022598"/>
    </source>
</evidence>
<evidence type="ECO:0000256" key="5">
    <source>
        <dbReference type="ARBA" id="ARBA00022741"/>
    </source>
</evidence>
<keyword evidence="11" id="KW-0175">Coiled coil</keyword>
<dbReference type="GO" id="GO:0004817">
    <property type="term" value="F:cysteine-tRNA ligase activity"/>
    <property type="evidence" value="ECO:0007669"/>
    <property type="project" value="UniProtKB-EC"/>
</dbReference>
<keyword evidence="6" id="KW-0862">Zinc</keyword>
<reference evidence="14" key="1">
    <citation type="submission" date="2023-03" db="EMBL/GenBank/DDBJ databases">
        <title>Emydomyces testavorans Genome Sequence.</title>
        <authorList>
            <person name="Hoyer L."/>
        </authorList>
    </citation>
    <scope>NUCLEOTIDE SEQUENCE</scope>
    <source>
        <strain evidence="14">16-2883</strain>
    </source>
</reference>
<evidence type="ECO:0000256" key="12">
    <source>
        <dbReference type="SAM" id="MobiDB-lite"/>
    </source>
</evidence>
<accession>A0AAF0DCK9</accession>
<dbReference type="SUPFAM" id="SSF52374">
    <property type="entry name" value="Nucleotidylyl transferase"/>
    <property type="match status" value="1"/>
</dbReference>
<protein>
    <recommendedName>
        <fullName evidence="2">cysteine--tRNA ligase</fullName>
        <ecNumber evidence="2">6.1.1.16</ecNumber>
    </recommendedName>
    <alternativeName>
        <fullName evidence="10">Cysteinyl-tRNA synthetase</fullName>
    </alternativeName>
</protein>
<evidence type="ECO:0000256" key="4">
    <source>
        <dbReference type="ARBA" id="ARBA00022723"/>
    </source>
</evidence>
<feature type="compositionally biased region" description="Polar residues" evidence="12">
    <location>
        <begin position="12"/>
        <end position="22"/>
    </location>
</feature>
<feature type="coiled-coil region" evidence="11">
    <location>
        <begin position="720"/>
        <end position="747"/>
    </location>
</feature>
<dbReference type="GO" id="GO:0005737">
    <property type="term" value="C:cytoplasm"/>
    <property type="evidence" value="ECO:0007669"/>
    <property type="project" value="TreeGrafter"/>
</dbReference>
<name>A0AAF0DCK9_9EURO</name>
<dbReference type="Proteomes" id="UP001219355">
    <property type="component" value="Chromosome 1"/>
</dbReference>
<feature type="domain" description="tRNA synthetases class I catalytic" evidence="13">
    <location>
        <begin position="46"/>
        <end position="482"/>
    </location>
</feature>
<dbReference type="CDD" id="cd00672">
    <property type="entry name" value="CysRS_core"/>
    <property type="match status" value="1"/>
</dbReference>
<evidence type="ECO:0000256" key="6">
    <source>
        <dbReference type="ARBA" id="ARBA00022833"/>
    </source>
</evidence>
<comment type="cofactor">
    <cofactor evidence="1">
        <name>Zn(2+)</name>
        <dbReference type="ChEBI" id="CHEBI:29105"/>
    </cofactor>
</comment>
<evidence type="ECO:0000313" key="14">
    <source>
        <dbReference type="EMBL" id="WEW56034.1"/>
    </source>
</evidence>
<evidence type="ECO:0000259" key="13">
    <source>
        <dbReference type="Pfam" id="PF01406"/>
    </source>
</evidence>
<dbReference type="Gene3D" id="3.40.50.620">
    <property type="entry name" value="HUPs"/>
    <property type="match status" value="2"/>
</dbReference>
<dbReference type="FunFam" id="3.40.50.620:FF:000186">
    <property type="entry name" value="Putative Cysteinyl-tRNA synthetase"/>
    <property type="match status" value="1"/>
</dbReference>
<evidence type="ECO:0000256" key="11">
    <source>
        <dbReference type="SAM" id="Coils"/>
    </source>
</evidence>
<evidence type="ECO:0000256" key="1">
    <source>
        <dbReference type="ARBA" id="ARBA00001947"/>
    </source>
</evidence>
<evidence type="ECO:0000256" key="2">
    <source>
        <dbReference type="ARBA" id="ARBA00012832"/>
    </source>
</evidence>
<evidence type="ECO:0000256" key="8">
    <source>
        <dbReference type="ARBA" id="ARBA00022917"/>
    </source>
</evidence>
<evidence type="ECO:0000256" key="10">
    <source>
        <dbReference type="ARBA" id="ARBA00031499"/>
    </source>
</evidence>
<evidence type="ECO:0000256" key="9">
    <source>
        <dbReference type="ARBA" id="ARBA00023146"/>
    </source>
</evidence>
<feature type="compositionally biased region" description="Pro residues" evidence="12">
    <location>
        <begin position="1"/>
        <end position="11"/>
    </location>
</feature>
<keyword evidence="8" id="KW-0648">Protein biosynthesis</keyword>
<gene>
    <name evidence="14" type="primary">CYR1</name>
    <name evidence="14" type="ORF">PRK78_001469</name>
</gene>